<keyword evidence="1" id="KW-0472">Membrane</keyword>
<proteinExistence type="predicted"/>
<evidence type="ECO:0000313" key="3">
    <source>
        <dbReference type="Proteomes" id="UP001375370"/>
    </source>
</evidence>
<keyword evidence="1" id="KW-0812">Transmembrane</keyword>
<gene>
    <name evidence="2" type="ORF">V8247_03550</name>
</gene>
<organism evidence="2 3">
    <name type="scientific">Candidatus Dehalogenimonas loeffleri</name>
    <dbReference type="NCBI Taxonomy" id="3127115"/>
    <lineage>
        <taxon>Bacteria</taxon>
        <taxon>Bacillati</taxon>
        <taxon>Chloroflexota</taxon>
        <taxon>Dehalococcoidia</taxon>
        <taxon>Dehalococcoidales</taxon>
        <taxon>Dehalococcoidaceae</taxon>
        <taxon>Dehalogenimonas</taxon>
    </lineage>
</organism>
<evidence type="ECO:0000256" key="1">
    <source>
        <dbReference type="SAM" id="Phobius"/>
    </source>
</evidence>
<accession>A0ABZ2J567</accession>
<reference evidence="2 3" key="1">
    <citation type="submission" date="2024-03" db="EMBL/GenBank/DDBJ databases">
        <title>A Dehalogenimonas Isolated from Estuarine Sediments Dihaloeliminates Chlorinated Alkanes.</title>
        <authorList>
            <person name="Yang Y."/>
            <person name="Wang H."/>
        </authorList>
    </citation>
    <scope>NUCLEOTIDE SEQUENCE [LARGE SCALE GENOMIC DNA]</scope>
    <source>
        <strain evidence="2 3">W</strain>
    </source>
</reference>
<dbReference type="Proteomes" id="UP001375370">
    <property type="component" value="Chromosome"/>
</dbReference>
<keyword evidence="3" id="KW-1185">Reference proteome</keyword>
<feature type="transmembrane region" description="Helical" evidence="1">
    <location>
        <begin position="7"/>
        <end position="29"/>
    </location>
</feature>
<protein>
    <recommendedName>
        <fullName evidence="4">DUF4760 domain-containing protein</fullName>
    </recommendedName>
</protein>
<evidence type="ECO:0000313" key="2">
    <source>
        <dbReference type="EMBL" id="WWX26052.1"/>
    </source>
</evidence>
<feature type="transmembrane region" description="Helical" evidence="1">
    <location>
        <begin position="35"/>
        <end position="61"/>
    </location>
</feature>
<dbReference type="EMBL" id="CP146612">
    <property type="protein sequence ID" value="WWX26052.1"/>
    <property type="molecule type" value="Genomic_DNA"/>
</dbReference>
<keyword evidence="1" id="KW-1133">Transmembrane helix</keyword>
<sequence length="246" mass="28486">MSDRRFITVAGLIAVGLSGLLYTLHYTIFADAHHIFIFALHDIAFLPLEVFLVVVVIERLLSQREKKALHSKLNMVVGTFFMAIGNRLMAELLTDFCERETLYQQFKIGENWQASDFRRAREQALNIKMEIDFERIDLEGLKGLLGENRQFLMTLMENPNLLEREAFTDLLWAITHLAEELEARGNLTALPATDRRHLTGDINRFYDRLVAEWLSYAEHLKGHYPYFYSLLLRTHPFQKAPTAVVG</sequence>
<dbReference type="RefSeq" id="WP_338738831.1">
    <property type="nucleotide sequence ID" value="NZ_CP146612.1"/>
</dbReference>
<evidence type="ECO:0008006" key="4">
    <source>
        <dbReference type="Google" id="ProtNLM"/>
    </source>
</evidence>
<name>A0ABZ2J567_9CHLR</name>